<dbReference type="Proteomes" id="UP000510844">
    <property type="component" value="Chromosome"/>
</dbReference>
<reference evidence="2" key="1">
    <citation type="submission" date="2020-07" db="EMBL/GenBank/DDBJ databases">
        <title>A new Micromonospora strain with potent antibiotic activity isolated from the microbiome of a mid-Atlantic deep-sea sponge.</title>
        <authorList>
            <person name="Back C.R."/>
            <person name="Stennett H.L."/>
            <person name="Williams S.E."/>
            <person name="Wang L."/>
            <person name="Ojeda Gomez J."/>
            <person name="Abdulle O.M."/>
            <person name="Duffy T."/>
            <person name="Hendry K.R."/>
            <person name="Powell D."/>
            <person name="Stach J.E."/>
            <person name="Essex-Lopresti A.E."/>
            <person name="Willis C.L."/>
            <person name="Curnow P."/>
            <person name="Race P.R."/>
        </authorList>
    </citation>
    <scope>NUCLEOTIDE SEQUENCE [LARGE SCALE GENOMIC DNA]</scope>
    <source>
        <strain evidence="2">28ISP2-46</strain>
    </source>
</reference>
<evidence type="ECO:0000313" key="1">
    <source>
        <dbReference type="EMBL" id="QLQ39388.1"/>
    </source>
</evidence>
<keyword evidence="2" id="KW-1185">Reference proteome</keyword>
<gene>
    <name evidence="1" type="ORF">H1D33_11485</name>
</gene>
<name>A0A7L6BBX3_9ACTN</name>
<dbReference type="KEGG" id="mfeu:H1D33_11485"/>
<dbReference type="AlphaFoldDB" id="A0A7L6BBX3"/>
<organism evidence="1 2">
    <name type="scientific">Micromonospora robiginosa</name>
    <dbReference type="NCBI Taxonomy" id="2749844"/>
    <lineage>
        <taxon>Bacteria</taxon>
        <taxon>Bacillati</taxon>
        <taxon>Actinomycetota</taxon>
        <taxon>Actinomycetes</taxon>
        <taxon>Micromonosporales</taxon>
        <taxon>Micromonosporaceae</taxon>
        <taxon>Micromonospora</taxon>
    </lineage>
</organism>
<dbReference type="Gene3D" id="3.40.960.10">
    <property type="entry name" value="VSR Endonuclease"/>
    <property type="match status" value="1"/>
</dbReference>
<evidence type="ECO:0000313" key="2">
    <source>
        <dbReference type="Proteomes" id="UP000510844"/>
    </source>
</evidence>
<dbReference type="SUPFAM" id="SSF52980">
    <property type="entry name" value="Restriction endonuclease-like"/>
    <property type="match status" value="1"/>
</dbReference>
<protein>
    <recommendedName>
        <fullName evidence="3">DUF559 domain-containing protein</fullName>
    </recommendedName>
</protein>
<sequence length="282" mass="32507">MPTELWRTRELVRALTVKRVRTQVEREELIRVRRGVYAPTPYDDEDELRALLRCLPAGAMLAMQTAARRHGFGVLRETAVHVQLPPEVAKPRLPGLVVHHSVLPVRPVTVGGLPCVPAAQCAVDLARRARRMDALPVLDAALRSEAVTVDDLLAELPLHRALRGVRQARDLVPRADGRSECRQESQLRLLLLDGGLPVPEPQMWIYDRYGLPRFRIDLGYRERRVGVEYDGLSHLDRDRLRHDRDRINWLDANGWRMRYFTDRDLYRRPTHILTTLRTALTR</sequence>
<reference evidence="1 2" key="2">
    <citation type="journal article" date="2021" name="Mar. Drugs">
        <title>A New Micromonospora Strain with Antibiotic Activity Isolated from the Microbiome of a Mid-Atlantic Deep-Sea Sponge.</title>
        <authorList>
            <person name="Back C.R."/>
            <person name="Stennett H.L."/>
            <person name="Williams S.E."/>
            <person name="Wang L."/>
            <person name="Ojeda Gomez J."/>
            <person name="Abdulle O.M."/>
            <person name="Duffy T."/>
            <person name="Neal C."/>
            <person name="Mantell J."/>
            <person name="Jepson M.A."/>
            <person name="Hendry K.R."/>
            <person name="Powell D."/>
            <person name="Stach J.E.M."/>
            <person name="Essex-Lopresti A.E."/>
            <person name="Willis C.L."/>
            <person name="Curnow P."/>
            <person name="Race P.R."/>
        </authorList>
    </citation>
    <scope>NUCLEOTIDE SEQUENCE [LARGE SCALE GENOMIC DNA]</scope>
    <source>
        <strain evidence="1 2">28ISP2-46</strain>
    </source>
</reference>
<proteinExistence type="predicted"/>
<dbReference type="InterPro" id="IPR011335">
    <property type="entry name" value="Restrct_endonuc-II-like"/>
</dbReference>
<accession>A0A7L6BBX3</accession>
<evidence type="ECO:0008006" key="3">
    <source>
        <dbReference type="Google" id="ProtNLM"/>
    </source>
</evidence>
<dbReference type="RefSeq" id="WP_181571779.1">
    <property type="nucleotide sequence ID" value="NZ_CP059322.2"/>
</dbReference>
<dbReference type="EMBL" id="CP059322">
    <property type="protein sequence ID" value="QLQ39388.1"/>
    <property type="molecule type" value="Genomic_DNA"/>
</dbReference>